<dbReference type="InterPro" id="IPR003439">
    <property type="entry name" value="ABC_transporter-like_ATP-bd"/>
</dbReference>
<dbReference type="GO" id="GO:0005524">
    <property type="term" value="F:ATP binding"/>
    <property type="evidence" value="ECO:0007669"/>
    <property type="project" value="UniProtKB-KW"/>
</dbReference>
<dbReference type="PANTHER" id="PTHR43335:SF4">
    <property type="entry name" value="ABC TRANSPORTER, ATP-BINDING PROTEIN"/>
    <property type="match status" value="1"/>
</dbReference>
<accession>A0A5C5Z3M7</accession>
<dbReference type="Gene3D" id="3.40.50.300">
    <property type="entry name" value="P-loop containing nucleotide triphosphate hydrolases"/>
    <property type="match status" value="1"/>
</dbReference>
<dbReference type="SUPFAM" id="SSF52540">
    <property type="entry name" value="P-loop containing nucleoside triphosphate hydrolases"/>
    <property type="match status" value="1"/>
</dbReference>
<feature type="domain" description="ABC transporter" evidence="5">
    <location>
        <begin position="59"/>
        <end position="284"/>
    </location>
</feature>
<dbReference type="CDD" id="cd03230">
    <property type="entry name" value="ABC_DR_subfamily_A"/>
    <property type="match status" value="1"/>
</dbReference>
<dbReference type="Pfam" id="PF00005">
    <property type="entry name" value="ABC_tran"/>
    <property type="match status" value="1"/>
</dbReference>
<dbReference type="SMART" id="SM00382">
    <property type="entry name" value="AAA"/>
    <property type="match status" value="1"/>
</dbReference>
<evidence type="ECO:0000313" key="7">
    <source>
        <dbReference type="Proteomes" id="UP000315010"/>
    </source>
</evidence>
<keyword evidence="2" id="KW-0813">Transport</keyword>
<dbReference type="PANTHER" id="PTHR43335">
    <property type="entry name" value="ABC TRANSPORTER, ATP-BINDING PROTEIN"/>
    <property type="match status" value="1"/>
</dbReference>
<evidence type="ECO:0000256" key="2">
    <source>
        <dbReference type="ARBA" id="ARBA00022448"/>
    </source>
</evidence>
<comment type="caution">
    <text evidence="6">The sequence shown here is derived from an EMBL/GenBank/DDBJ whole genome shotgun (WGS) entry which is preliminary data.</text>
</comment>
<evidence type="ECO:0000256" key="4">
    <source>
        <dbReference type="ARBA" id="ARBA00022840"/>
    </source>
</evidence>
<dbReference type="PROSITE" id="PS50893">
    <property type="entry name" value="ABC_TRANSPORTER_2"/>
    <property type="match status" value="1"/>
</dbReference>
<dbReference type="Proteomes" id="UP000315010">
    <property type="component" value="Unassembled WGS sequence"/>
</dbReference>
<proteinExistence type="inferred from homology"/>
<keyword evidence="7" id="KW-1185">Reference proteome</keyword>
<comment type="similarity">
    <text evidence="1">Belongs to the ABC transporter superfamily.</text>
</comment>
<sequence>MPQATPAKRNPVGKNIDELDTACLVNRNSCTENSELTLANNKGHNAPHQATGDQDDEVLCCEGLSKRYGDFDALIDCSVRIARGDIFGLLGPNGAGKTTLIRLLLGYLHPTGGQCKVLGIDPVADSVEVRRQVTYLPGDARLPRHLRGDGVLRFFAEMHPLGDLHRSREVAEILELNTKTRVAFMSTGMRQKLALAVVLGPQTPLLILDEPTANLDPTVRAEVLRLVIEARDSGRTVMLSSHVLSEIEDICNRVAFLRHGRLAHELQMSDLFQRHRMTATTVGESIMVPDALADQVVVRTTPSKTGRTRVQIDTAGDLGPILTWIDSLCLTHIRFEPFGLRTVYDAVHDGQSFLGAKKTLPDRVSDEVSS</sequence>
<keyword evidence="4 6" id="KW-0067">ATP-binding</keyword>
<dbReference type="AlphaFoldDB" id="A0A5C5Z3M7"/>
<reference evidence="6 7" key="1">
    <citation type="submission" date="2019-02" db="EMBL/GenBank/DDBJ databases">
        <title>Deep-cultivation of Planctomycetes and their phenomic and genomic characterization uncovers novel biology.</title>
        <authorList>
            <person name="Wiegand S."/>
            <person name="Jogler M."/>
            <person name="Boedeker C."/>
            <person name="Pinto D."/>
            <person name="Vollmers J."/>
            <person name="Rivas-Marin E."/>
            <person name="Kohn T."/>
            <person name="Peeters S.H."/>
            <person name="Heuer A."/>
            <person name="Rast P."/>
            <person name="Oberbeckmann S."/>
            <person name="Bunk B."/>
            <person name="Jeske O."/>
            <person name="Meyerdierks A."/>
            <person name="Storesund J.E."/>
            <person name="Kallscheuer N."/>
            <person name="Luecker S."/>
            <person name="Lage O.M."/>
            <person name="Pohl T."/>
            <person name="Merkel B.J."/>
            <person name="Hornburger P."/>
            <person name="Mueller R.-W."/>
            <person name="Bruemmer F."/>
            <person name="Labrenz M."/>
            <person name="Spormann A.M."/>
            <person name="Op Den Camp H."/>
            <person name="Overmann J."/>
            <person name="Amann R."/>
            <person name="Jetten M.S.M."/>
            <person name="Mascher T."/>
            <person name="Medema M.H."/>
            <person name="Devos D.P."/>
            <person name="Kaster A.-K."/>
            <person name="Ovreas L."/>
            <person name="Rohde M."/>
            <person name="Galperin M.Y."/>
            <person name="Jogler C."/>
        </authorList>
    </citation>
    <scope>NUCLEOTIDE SEQUENCE [LARGE SCALE GENOMIC DNA]</scope>
    <source>
        <strain evidence="6 7">CA13</strain>
    </source>
</reference>
<dbReference type="InterPro" id="IPR027417">
    <property type="entry name" value="P-loop_NTPase"/>
</dbReference>
<dbReference type="OrthoDB" id="9795548at2"/>
<protein>
    <submittedName>
        <fullName evidence="6">Putative ABC transporter ATP-binding protein YbhF</fullName>
    </submittedName>
</protein>
<evidence type="ECO:0000256" key="3">
    <source>
        <dbReference type="ARBA" id="ARBA00022741"/>
    </source>
</evidence>
<keyword evidence="3" id="KW-0547">Nucleotide-binding</keyword>
<evidence type="ECO:0000259" key="5">
    <source>
        <dbReference type="PROSITE" id="PS50893"/>
    </source>
</evidence>
<name>A0A5C5Z3M7_9BACT</name>
<dbReference type="EMBL" id="SJPJ01000001">
    <property type="protein sequence ID" value="TWT81800.1"/>
    <property type="molecule type" value="Genomic_DNA"/>
</dbReference>
<organism evidence="6 7">
    <name type="scientific">Novipirellula herctigrandis</name>
    <dbReference type="NCBI Taxonomy" id="2527986"/>
    <lineage>
        <taxon>Bacteria</taxon>
        <taxon>Pseudomonadati</taxon>
        <taxon>Planctomycetota</taxon>
        <taxon>Planctomycetia</taxon>
        <taxon>Pirellulales</taxon>
        <taxon>Pirellulaceae</taxon>
        <taxon>Novipirellula</taxon>
    </lineage>
</organism>
<dbReference type="GO" id="GO:0016887">
    <property type="term" value="F:ATP hydrolysis activity"/>
    <property type="evidence" value="ECO:0007669"/>
    <property type="project" value="InterPro"/>
</dbReference>
<gene>
    <name evidence="6" type="primary">ybhF_3</name>
    <name evidence="6" type="ORF">CA13_32530</name>
</gene>
<dbReference type="InterPro" id="IPR003593">
    <property type="entry name" value="AAA+_ATPase"/>
</dbReference>
<evidence type="ECO:0000313" key="6">
    <source>
        <dbReference type="EMBL" id="TWT81800.1"/>
    </source>
</evidence>
<evidence type="ECO:0000256" key="1">
    <source>
        <dbReference type="ARBA" id="ARBA00005417"/>
    </source>
</evidence>